<protein>
    <submittedName>
        <fullName evidence="2">Uncharacterized protein</fullName>
    </submittedName>
</protein>
<evidence type="ECO:0000256" key="1">
    <source>
        <dbReference type="SAM" id="MobiDB-lite"/>
    </source>
</evidence>
<name>A0A5N5WVW2_9EURO</name>
<organism evidence="2 3">
    <name type="scientific">Aspergillus leporis</name>
    <dbReference type="NCBI Taxonomy" id="41062"/>
    <lineage>
        <taxon>Eukaryota</taxon>
        <taxon>Fungi</taxon>
        <taxon>Dikarya</taxon>
        <taxon>Ascomycota</taxon>
        <taxon>Pezizomycotina</taxon>
        <taxon>Eurotiomycetes</taxon>
        <taxon>Eurotiomycetidae</taxon>
        <taxon>Eurotiales</taxon>
        <taxon>Aspergillaceae</taxon>
        <taxon>Aspergillus</taxon>
        <taxon>Aspergillus subgen. Circumdati</taxon>
    </lineage>
</organism>
<keyword evidence="3" id="KW-1185">Reference proteome</keyword>
<dbReference type="AlphaFoldDB" id="A0A5N5WVW2"/>
<sequence>MGSPVELEVSPNPRTREENQERAFIAASRRKDRSIDARVESATRASHLHKQRTGKGLKITRDIVEREAMYEEVDDRYQEKLQRMMEAQNMQIHAQFQESILATLAMRPGLQHRRASMMAQHGPVNGIRKMSLDLSSIRNPGSESMNSSIHASPLTSPITVGSAQSYVMSPTYDASSQSPSSFHSNVVSAASSAGQPSYLAHQPTPTWPSHIGPQPVQSPWTGFHPTQVPVSGAEMNMPVRQFRDRMGSAPVIPVHAIQSSAAYRATPYPQHSRNRSEPGQTSTHRMPSHTNSPSFDHTPREFSPKVGSGLPRVDSLPTETLPTPDLCPTPSTPHSPTSTTAKHSDVVAFEALDDKEPDFVSFSQPFLDQDFVDFQGLSYSLGSNPTIPSFDSTMHHPEAEWKPDEVVQLEDWLVGA</sequence>
<feature type="region of interest" description="Disordered" evidence="1">
    <location>
        <begin position="262"/>
        <end position="341"/>
    </location>
</feature>
<evidence type="ECO:0000313" key="2">
    <source>
        <dbReference type="EMBL" id="KAB8071324.1"/>
    </source>
</evidence>
<feature type="region of interest" description="Disordered" evidence="1">
    <location>
        <begin position="1"/>
        <end position="22"/>
    </location>
</feature>
<dbReference type="EMBL" id="ML732275">
    <property type="protein sequence ID" value="KAB8071324.1"/>
    <property type="molecule type" value="Genomic_DNA"/>
</dbReference>
<feature type="compositionally biased region" description="Polar residues" evidence="1">
    <location>
        <begin position="277"/>
        <end position="295"/>
    </location>
</feature>
<evidence type="ECO:0000313" key="3">
    <source>
        <dbReference type="Proteomes" id="UP000326565"/>
    </source>
</evidence>
<accession>A0A5N5WVW2</accession>
<proteinExistence type="predicted"/>
<dbReference type="OrthoDB" id="5397087at2759"/>
<dbReference type="Proteomes" id="UP000326565">
    <property type="component" value="Unassembled WGS sequence"/>
</dbReference>
<reference evidence="2 3" key="1">
    <citation type="submission" date="2019-04" db="EMBL/GenBank/DDBJ databases">
        <title>Friends and foes A comparative genomics study of 23 Aspergillus species from section Flavi.</title>
        <authorList>
            <consortium name="DOE Joint Genome Institute"/>
            <person name="Kjaerbolling I."/>
            <person name="Vesth T."/>
            <person name="Frisvad J.C."/>
            <person name="Nybo J.L."/>
            <person name="Theobald S."/>
            <person name="Kildgaard S."/>
            <person name="Isbrandt T."/>
            <person name="Kuo A."/>
            <person name="Sato A."/>
            <person name="Lyhne E.K."/>
            <person name="Kogle M.E."/>
            <person name="Wiebenga A."/>
            <person name="Kun R.S."/>
            <person name="Lubbers R.J."/>
            <person name="Makela M.R."/>
            <person name="Barry K."/>
            <person name="Chovatia M."/>
            <person name="Clum A."/>
            <person name="Daum C."/>
            <person name="Haridas S."/>
            <person name="He G."/>
            <person name="LaButti K."/>
            <person name="Lipzen A."/>
            <person name="Mondo S."/>
            <person name="Riley R."/>
            <person name="Salamov A."/>
            <person name="Simmons B.A."/>
            <person name="Magnuson J.K."/>
            <person name="Henrissat B."/>
            <person name="Mortensen U.H."/>
            <person name="Larsen T.O."/>
            <person name="Devries R.P."/>
            <person name="Grigoriev I.V."/>
            <person name="Machida M."/>
            <person name="Baker S.E."/>
            <person name="Andersen M.R."/>
        </authorList>
    </citation>
    <scope>NUCLEOTIDE SEQUENCE [LARGE SCALE GENOMIC DNA]</scope>
    <source>
        <strain evidence="2 3">CBS 151.66</strain>
    </source>
</reference>
<gene>
    <name evidence="2" type="ORF">BDV29DRAFT_179325</name>
</gene>